<feature type="compositionally biased region" description="Basic and acidic residues" evidence="8">
    <location>
        <begin position="201"/>
        <end position="211"/>
    </location>
</feature>
<organism evidence="9 10">
    <name type="scientific">Streptomyces filamentosus</name>
    <name type="common">Streptomyces roseosporus</name>
    <dbReference type="NCBI Taxonomy" id="67294"/>
    <lineage>
        <taxon>Bacteria</taxon>
        <taxon>Bacillati</taxon>
        <taxon>Actinomycetota</taxon>
        <taxon>Actinomycetes</taxon>
        <taxon>Kitasatosporales</taxon>
        <taxon>Streptomycetaceae</taxon>
        <taxon>Streptomyces</taxon>
    </lineage>
</organism>
<feature type="region of interest" description="Disordered" evidence="8">
    <location>
        <begin position="1"/>
        <end position="256"/>
    </location>
</feature>
<dbReference type="RefSeq" id="WP_190044000.1">
    <property type="nucleotide sequence ID" value="NZ_BNBE01000003.1"/>
</dbReference>
<evidence type="ECO:0000313" key="10">
    <source>
        <dbReference type="Proteomes" id="UP000632849"/>
    </source>
</evidence>
<keyword evidence="2 7" id="KW-0812">Transmembrane</keyword>
<dbReference type="NCBIfam" id="TIGR00247">
    <property type="entry name" value="endolytic transglycosylase MltG"/>
    <property type="match status" value="1"/>
</dbReference>
<comment type="similarity">
    <text evidence="7">Belongs to the transglycosylase MltG family.</text>
</comment>
<accession>A0A919BX91</accession>
<comment type="function">
    <text evidence="7">Functions as a peptidoglycan terminase that cleaves nascent peptidoglycan strands endolytically to terminate their elongation.</text>
</comment>
<evidence type="ECO:0000256" key="8">
    <source>
        <dbReference type="SAM" id="MobiDB-lite"/>
    </source>
</evidence>
<evidence type="ECO:0000256" key="6">
    <source>
        <dbReference type="ARBA" id="ARBA00023316"/>
    </source>
</evidence>
<dbReference type="GO" id="GO:0008932">
    <property type="term" value="F:lytic endotransglycosylase activity"/>
    <property type="evidence" value="ECO:0007669"/>
    <property type="project" value="UniProtKB-UniRule"/>
</dbReference>
<gene>
    <name evidence="7" type="primary">mltG</name>
    <name evidence="9" type="ORF">GCM10017667_65160</name>
</gene>
<dbReference type="PANTHER" id="PTHR30518">
    <property type="entry name" value="ENDOLYTIC MUREIN TRANSGLYCOSYLASE"/>
    <property type="match status" value="1"/>
</dbReference>
<evidence type="ECO:0000313" key="9">
    <source>
        <dbReference type="EMBL" id="GHG20838.1"/>
    </source>
</evidence>
<keyword evidence="4 7" id="KW-0472">Membrane</keyword>
<comment type="caution">
    <text evidence="9">The sequence shown here is derived from an EMBL/GenBank/DDBJ whole genome shotgun (WGS) entry which is preliminary data.</text>
</comment>
<keyword evidence="6 7" id="KW-0961">Cell wall biogenesis/degradation</keyword>
<dbReference type="GO" id="GO:0005886">
    <property type="term" value="C:plasma membrane"/>
    <property type="evidence" value="ECO:0007669"/>
    <property type="project" value="UniProtKB-SubCell"/>
</dbReference>
<dbReference type="PANTHER" id="PTHR30518:SF2">
    <property type="entry name" value="ENDOLYTIC MUREIN TRANSGLYCOSYLASE"/>
    <property type="match status" value="1"/>
</dbReference>
<evidence type="ECO:0000256" key="7">
    <source>
        <dbReference type="HAMAP-Rule" id="MF_02065"/>
    </source>
</evidence>
<feature type="site" description="Important for catalytic activity" evidence="7">
    <location>
        <position position="488"/>
    </location>
</feature>
<comment type="subcellular location">
    <subcellularLocation>
        <location evidence="7">Cell membrane</location>
        <topology evidence="7">Single-pass membrane protein</topology>
    </subcellularLocation>
</comment>
<keyword evidence="1 7" id="KW-1003">Cell membrane</keyword>
<dbReference type="Gene3D" id="3.30.1490.480">
    <property type="entry name" value="Endolytic murein transglycosylase"/>
    <property type="match status" value="1"/>
</dbReference>
<feature type="compositionally biased region" description="Low complexity" evidence="8">
    <location>
        <begin position="27"/>
        <end position="49"/>
    </location>
</feature>
<dbReference type="HAMAP" id="MF_02065">
    <property type="entry name" value="MltG"/>
    <property type="match status" value="1"/>
</dbReference>
<keyword evidence="10" id="KW-1185">Reference proteome</keyword>
<reference evidence="9" key="2">
    <citation type="submission" date="2020-09" db="EMBL/GenBank/DDBJ databases">
        <authorList>
            <person name="Sun Q."/>
            <person name="Ohkuma M."/>
        </authorList>
    </citation>
    <scope>NUCLEOTIDE SEQUENCE</scope>
    <source>
        <strain evidence="9">JCM 4122</strain>
    </source>
</reference>
<evidence type="ECO:0000256" key="1">
    <source>
        <dbReference type="ARBA" id="ARBA00022475"/>
    </source>
</evidence>
<feature type="compositionally biased region" description="Basic and acidic residues" evidence="8">
    <location>
        <begin position="238"/>
        <end position="249"/>
    </location>
</feature>
<evidence type="ECO:0000256" key="3">
    <source>
        <dbReference type="ARBA" id="ARBA00022989"/>
    </source>
</evidence>
<sequence>MTEYGRGQGSEPWHPTDPLYGDQGWEGQQQYQQQPQQQAPYAQGSQGYQDPYAQQGYGTDPYQQQAAYQQQGYADPHAQAYGDQGQGQAQPYDQTGWNQGYDPAGQSGHGHPAQPGHSAQPGQMYGGQQVYDGQPYDGNWETGQAAMAYNAPPADPYGGQQPDLYGTPEAYPPPQPPGRRQQPPEPVVDWAPEPEPEPEPEPARRDREEAHPFFTGDDDEDGLADEAPAGRRSGRGGGRGDDRDRERRGKERKRKGKNGMACLVVAAVFAGGLGGIGYFGYQFWKGQFGEAPDYAGTGSGEVQVEIPKGAFGNEIGNILKRAGVVKSVDAFTAAQNKNAKGNSIQAGAYTLRKEMSAESAVALMLDPASQANLIIPEGKRNAWVYEQIDTRLDLPAGTTKNIAFKQADSLGLPDWAKNHENVKDPLEGFLFPASYPVAKGTQPEAALKKMVSRASQEYAKLDLPEKAKAHGLENAWELVTVASLVQAEGKTHDDFRKMAEVIYNRLQPDNIQTNQKLQFDSSLNYLKGQSEIKISEEEAHNTKDPYNTYTNRGLTPGPISNPGNEALAAMLDPTKDGWLYFVATDGLHKTEFAKTYPEFLKLKEKFDAASGQ</sequence>
<proteinExistence type="inferred from homology"/>
<dbReference type="InterPro" id="IPR003770">
    <property type="entry name" value="MLTG-like"/>
</dbReference>
<dbReference type="Proteomes" id="UP000632849">
    <property type="component" value="Unassembled WGS sequence"/>
</dbReference>
<keyword evidence="3 7" id="KW-1133">Transmembrane helix</keyword>
<name>A0A919BX91_STRFL</name>
<evidence type="ECO:0000256" key="2">
    <source>
        <dbReference type="ARBA" id="ARBA00022692"/>
    </source>
</evidence>
<evidence type="ECO:0000256" key="5">
    <source>
        <dbReference type="ARBA" id="ARBA00023239"/>
    </source>
</evidence>
<evidence type="ECO:0000256" key="4">
    <source>
        <dbReference type="ARBA" id="ARBA00023136"/>
    </source>
</evidence>
<keyword evidence="5 7" id="KW-0456">Lyase</keyword>
<dbReference type="GO" id="GO:0009252">
    <property type="term" value="P:peptidoglycan biosynthetic process"/>
    <property type="evidence" value="ECO:0007669"/>
    <property type="project" value="UniProtKB-UniRule"/>
</dbReference>
<dbReference type="GO" id="GO:0071555">
    <property type="term" value="P:cell wall organization"/>
    <property type="evidence" value="ECO:0007669"/>
    <property type="project" value="UniProtKB-KW"/>
</dbReference>
<feature type="transmembrane region" description="Helical" evidence="7">
    <location>
        <begin position="260"/>
        <end position="281"/>
    </location>
</feature>
<dbReference type="Pfam" id="PF02618">
    <property type="entry name" value="YceG"/>
    <property type="match status" value="1"/>
</dbReference>
<comment type="catalytic activity">
    <reaction evidence="7">
        <text>a peptidoglycan chain = a peptidoglycan chain with N-acetyl-1,6-anhydromuramyl-[peptide] at the reducing end + a peptidoglycan chain with N-acetylglucosamine at the non-reducing end.</text>
        <dbReference type="EC" id="4.2.2.29"/>
    </reaction>
</comment>
<feature type="compositionally biased region" description="Low complexity" evidence="8">
    <location>
        <begin position="62"/>
        <end position="94"/>
    </location>
</feature>
<protein>
    <recommendedName>
        <fullName evidence="7">Endolytic murein transglycosylase</fullName>
        <ecNumber evidence="7">4.2.2.29</ecNumber>
    </recommendedName>
    <alternativeName>
        <fullName evidence="7">Peptidoglycan lytic transglycosylase</fullName>
    </alternativeName>
    <alternativeName>
        <fullName evidence="7">Peptidoglycan polymerization terminase</fullName>
    </alternativeName>
</protein>
<dbReference type="EC" id="4.2.2.29" evidence="7"/>
<dbReference type="AlphaFoldDB" id="A0A919BX91"/>
<reference evidence="9" key="1">
    <citation type="journal article" date="2014" name="Int. J. Syst. Evol. Microbiol.">
        <title>Complete genome sequence of Corynebacterium casei LMG S-19264T (=DSM 44701T), isolated from a smear-ripened cheese.</title>
        <authorList>
            <consortium name="US DOE Joint Genome Institute (JGI-PGF)"/>
            <person name="Walter F."/>
            <person name="Albersmeier A."/>
            <person name="Kalinowski J."/>
            <person name="Ruckert C."/>
        </authorList>
    </citation>
    <scope>NUCLEOTIDE SEQUENCE</scope>
    <source>
        <strain evidence="9">JCM 4122</strain>
    </source>
</reference>
<dbReference type="EMBL" id="BNBE01000003">
    <property type="protein sequence ID" value="GHG20838.1"/>
    <property type="molecule type" value="Genomic_DNA"/>
</dbReference>